<name>A0A7T0PVY4_9ACTO</name>
<keyword evidence="2" id="KW-1185">Reference proteome</keyword>
<gene>
    <name evidence="1" type="ORF">ID810_09270</name>
</gene>
<dbReference type="EMBL" id="CP063989">
    <property type="protein sequence ID" value="QPL04928.1"/>
    <property type="molecule type" value="Genomic_DNA"/>
</dbReference>
<dbReference type="InterPro" id="IPR027417">
    <property type="entry name" value="P-loop_NTPase"/>
</dbReference>
<dbReference type="Proteomes" id="UP000594637">
    <property type="component" value="Chromosome"/>
</dbReference>
<evidence type="ECO:0000313" key="2">
    <source>
        <dbReference type="Proteomes" id="UP000594637"/>
    </source>
</evidence>
<accession>A0A7T0PVY4</accession>
<sequence length="397" mass="43419">MTSVCPSCFNALPDDTISYRCATPTCEPQPNQSASEYAGTSVMTRPTFTRMRSSSDEPLPQSVPCRGCRRPATQEVCPTCCYDLPAGWRQATVFTIAVTGARGAGKSVYIAVALQQLMRYAQKRECTLRPYTQGTIDNYNKYYYHPLYQQNMVVDGTPEVSSGGSYQKDPLIWQLSGQHIGTVFVVIRDVAGEDVERIAGNPKHFAYLSQADLLIFLFDPMQLDSIKQLLSGVIPDPDESRLGLPADQVLAKVLGQVGGGHTPLALTISKFDTLHQVTKVRSPLAQAFANPGARLNQDDTMARQHLSPADAAKDLERDLQLLDAELSSIYQILGQDSVAVQATQAAESGQVAATRRFAVSAIGETPQHANQLTERGISPFRALDPILWGLSRKDIRL</sequence>
<protein>
    <submittedName>
        <fullName evidence="1">Uncharacterized protein</fullName>
    </submittedName>
</protein>
<dbReference type="KEGG" id="arep:ID810_09270"/>
<proteinExistence type="predicted"/>
<organism evidence="1 2">
    <name type="scientific">Actinomyces respiraculi</name>
    <dbReference type="NCBI Taxonomy" id="2744574"/>
    <lineage>
        <taxon>Bacteria</taxon>
        <taxon>Bacillati</taxon>
        <taxon>Actinomycetota</taxon>
        <taxon>Actinomycetes</taxon>
        <taxon>Actinomycetales</taxon>
        <taxon>Actinomycetaceae</taxon>
        <taxon>Actinomyces</taxon>
    </lineage>
</organism>
<dbReference type="SUPFAM" id="SSF52540">
    <property type="entry name" value="P-loop containing nucleoside triphosphate hydrolases"/>
    <property type="match status" value="1"/>
</dbReference>
<dbReference type="RefSeq" id="WP_166855971.1">
    <property type="nucleotide sequence ID" value="NZ_CP063989.1"/>
</dbReference>
<reference evidence="1 2" key="1">
    <citation type="submission" date="2020-11" db="EMBL/GenBank/DDBJ databases">
        <title>Actinomyces sp. ZJ750.</title>
        <authorList>
            <person name="Zhou J."/>
        </authorList>
    </citation>
    <scope>NUCLEOTIDE SEQUENCE [LARGE SCALE GENOMIC DNA]</scope>
    <source>
        <strain evidence="1 2">ZJ750</strain>
    </source>
</reference>
<dbReference type="AlphaFoldDB" id="A0A7T0PVY4"/>
<evidence type="ECO:0000313" key="1">
    <source>
        <dbReference type="EMBL" id="QPL04928.1"/>
    </source>
</evidence>